<name>A0A916QUJ2_9RHOB</name>
<accession>A0A916QUJ2</accession>
<feature type="domain" description="Mycothiol-dependent maleylpyruvate isomerase metal-binding" evidence="1">
    <location>
        <begin position="7"/>
        <end position="145"/>
    </location>
</feature>
<evidence type="ECO:0000259" key="1">
    <source>
        <dbReference type="Pfam" id="PF11716"/>
    </source>
</evidence>
<dbReference type="Pfam" id="PF11716">
    <property type="entry name" value="MDMPI_N"/>
    <property type="match status" value="1"/>
</dbReference>
<keyword evidence="3" id="KW-1185">Reference proteome</keyword>
<dbReference type="GO" id="GO:0046872">
    <property type="term" value="F:metal ion binding"/>
    <property type="evidence" value="ECO:0007669"/>
    <property type="project" value="InterPro"/>
</dbReference>
<protein>
    <recommendedName>
        <fullName evidence="1">Mycothiol-dependent maleylpyruvate isomerase metal-binding domain-containing protein</fullName>
    </recommendedName>
</protein>
<dbReference type="InterPro" id="IPR017518">
    <property type="entry name" value="CHP03084"/>
</dbReference>
<evidence type="ECO:0000313" key="2">
    <source>
        <dbReference type="EMBL" id="GGA14139.1"/>
    </source>
</evidence>
<organism evidence="2 3">
    <name type="scientific">Neptunicoccus cionae</name>
    <dbReference type="NCBI Taxonomy" id="2035344"/>
    <lineage>
        <taxon>Bacteria</taxon>
        <taxon>Pseudomonadati</taxon>
        <taxon>Pseudomonadota</taxon>
        <taxon>Alphaproteobacteria</taxon>
        <taxon>Rhodobacterales</taxon>
        <taxon>Paracoccaceae</taxon>
        <taxon>Neptunicoccus</taxon>
    </lineage>
</organism>
<dbReference type="NCBIfam" id="TIGR03084">
    <property type="entry name" value="TIGR03084 family metal-binding protein"/>
    <property type="match status" value="1"/>
</dbReference>
<dbReference type="InterPro" id="IPR024344">
    <property type="entry name" value="MDMPI_metal-binding"/>
</dbReference>
<comment type="caution">
    <text evidence="2">The sequence shown here is derived from an EMBL/GenBank/DDBJ whole genome shotgun (WGS) entry which is preliminary data.</text>
</comment>
<reference evidence="2" key="1">
    <citation type="journal article" date="2014" name="Int. J. Syst. Evol. Microbiol.">
        <title>Complete genome sequence of Corynebacterium casei LMG S-19264T (=DSM 44701T), isolated from a smear-ripened cheese.</title>
        <authorList>
            <consortium name="US DOE Joint Genome Institute (JGI-PGF)"/>
            <person name="Walter F."/>
            <person name="Albersmeier A."/>
            <person name="Kalinowski J."/>
            <person name="Ruckert C."/>
        </authorList>
    </citation>
    <scope>NUCLEOTIDE SEQUENCE</scope>
    <source>
        <strain evidence="2">CGMCC 1.15880</strain>
    </source>
</reference>
<sequence>MQQAEDFRAECVALAKVLTPLSEDAFFTPTQFKGWTIDDVLGHLHMFNHAAELSLRDGDGFDAFFGEIAARMAKGATMVEAQYPWLDGLKGEALFQAWRQGCDVLANAYAAADPKTRVRWAGPSMSARSSITARQMETWAHGHEVFDLLGVKRQETDRIRNIVVLGVNTFGWSFTVRGKPVPITMPCLKLTAPSGEVWTFGEDVSDNVITGSALGFAQTVTQTRHWKDTDLHAHGDVAAEWMITAQCFAGGVSKPPRRGTRFRQER</sequence>
<dbReference type="AlphaFoldDB" id="A0A916QUJ2"/>
<gene>
    <name evidence="2" type="ORF">GCM10011498_12750</name>
</gene>
<dbReference type="Proteomes" id="UP000628017">
    <property type="component" value="Unassembled WGS sequence"/>
</dbReference>
<proteinExistence type="predicted"/>
<dbReference type="NCBIfam" id="TIGR03083">
    <property type="entry name" value="maleylpyruvate isomerase family mycothiol-dependent enzyme"/>
    <property type="match status" value="1"/>
</dbReference>
<dbReference type="Gene3D" id="1.20.120.450">
    <property type="entry name" value="dinb family like domain"/>
    <property type="match status" value="1"/>
</dbReference>
<dbReference type="InterPro" id="IPR017517">
    <property type="entry name" value="Maleyloyr_isom"/>
</dbReference>
<dbReference type="InterPro" id="IPR034660">
    <property type="entry name" value="DinB/YfiT-like"/>
</dbReference>
<dbReference type="SUPFAM" id="SSF109854">
    <property type="entry name" value="DinB/YfiT-like putative metalloenzymes"/>
    <property type="match status" value="1"/>
</dbReference>
<dbReference type="EMBL" id="BMKA01000002">
    <property type="protein sequence ID" value="GGA14139.1"/>
    <property type="molecule type" value="Genomic_DNA"/>
</dbReference>
<reference evidence="2" key="2">
    <citation type="submission" date="2020-09" db="EMBL/GenBank/DDBJ databases">
        <authorList>
            <person name="Sun Q."/>
            <person name="Zhou Y."/>
        </authorList>
    </citation>
    <scope>NUCLEOTIDE SEQUENCE</scope>
    <source>
        <strain evidence="2">CGMCC 1.15880</strain>
    </source>
</reference>
<evidence type="ECO:0000313" key="3">
    <source>
        <dbReference type="Proteomes" id="UP000628017"/>
    </source>
</evidence>